<organism evidence="8 9">
    <name type="scientific">Desulfofundulus thermosubterraneus DSM 16057</name>
    <dbReference type="NCBI Taxonomy" id="1121432"/>
    <lineage>
        <taxon>Bacteria</taxon>
        <taxon>Bacillati</taxon>
        <taxon>Bacillota</taxon>
        <taxon>Clostridia</taxon>
        <taxon>Eubacteriales</taxon>
        <taxon>Peptococcaceae</taxon>
        <taxon>Desulfofundulus</taxon>
    </lineage>
</organism>
<dbReference type="Proteomes" id="UP000184529">
    <property type="component" value="Unassembled WGS sequence"/>
</dbReference>
<evidence type="ECO:0000256" key="2">
    <source>
        <dbReference type="ARBA" id="ARBA00022741"/>
    </source>
</evidence>
<name>A0A1M6JBI3_9FIRM</name>
<evidence type="ECO:0000256" key="5">
    <source>
        <dbReference type="PROSITE-ProRule" id="PRU00169"/>
    </source>
</evidence>
<evidence type="ECO:0000256" key="6">
    <source>
        <dbReference type="SAM" id="MobiDB-lite"/>
    </source>
</evidence>
<dbReference type="PROSITE" id="PS50110">
    <property type="entry name" value="RESPONSE_REGULATORY"/>
    <property type="match status" value="1"/>
</dbReference>
<dbReference type="Gene3D" id="3.40.50.300">
    <property type="entry name" value="P-loop containing nucleotide triphosphate hydrolases"/>
    <property type="match status" value="1"/>
</dbReference>
<evidence type="ECO:0000256" key="1">
    <source>
        <dbReference type="ARBA" id="ARBA00018672"/>
    </source>
</evidence>
<protein>
    <recommendedName>
        <fullName evidence="1">Stage 0 sporulation protein A homolog</fullName>
    </recommendedName>
</protein>
<dbReference type="GO" id="GO:0005524">
    <property type="term" value="F:ATP binding"/>
    <property type="evidence" value="ECO:0007669"/>
    <property type="project" value="UniProtKB-KW"/>
</dbReference>
<evidence type="ECO:0000256" key="3">
    <source>
        <dbReference type="ARBA" id="ARBA00022840"/>
    </source>
</evidence>
<gene>
    <name evidence="8" type="ORF">SAMN02745219_02568</name>
</gene>
<keyword evidence="3" id="KW-0067">ATP-binding</keyword>
<dbReference type="InterPro" id="IPR050625">
    <property type="entry name" value="ParA/MinD_ATPase"/>
</dbReference>
<feature type="domain" description="Response regulatory" evidence="7">
    <location>
        <begin position="2"/>
        <end position="120"/>
    </location>
</feature>
<dbReference type="Pfam" id="PF01656">
    <property type="entry name" value="CbiA"/>
    <property type="match status" value="1"/>
</dbReference>
<evidence type="ECO:0000259" key="7">
    <source>
        <dbReference type="PROSITE" id="PS50110"/>
    </source>
</evidence>
<feature type="region of interest" description="Disordered" evidence="6">
    <location>
        <begin position="449"/>
        <end position="475"/>
    </location>
</feature>
<dbReference type="PANTHER" id="PTHR43384:SF6">
    <property type="entry name" value="SEPTUM SITE-DETERMINING PROTEIN MIND HOMOLOG, CHLOROPLASTIC"/>
    <property type="match status" value="1"/>
</dbReference>
<accession>A0A1M6JBI3</accession>
<dbReference type="PANTHER" id="PTHR43384">
    <property type="entry name" value="SEPTUM SITE-DETERMINING PROTEIN MIND HOMOLOG, CHLOROPLASTIC-RELATED"/>
    <property type="match status" value="1"/>
</dbReference>
<dbReference type="Gene3D" id="3.40.50.2300">
    <property type="match status" value="1"/>
</dbReference>
<comment type="caution">
    <text evidence="5">Lacks conserved residue(s) required for the propagation of feature annotation.</text>
</comment>
<dbReference type="GO" id="GO:0051782">
    <property type="term" value="P:negative regulation of cell division"/>
    <property type="evidence" value="ECO:0007669"/>
    <property type="project" value="TreeGrafter"/>
</dbReference>
<dbReference type="GO" id="GO:0005829">
    <property type="term" value="C:cytosol"/>
    <property type="evidence" value="ECO:0007669"/>
    <property type="project" value="TreeGrafter"/>
</dbReference>
<dbReference type="InterPro" id="IPR001789">
    <property type="entry name" value="Sig_transdc_resp-reg_receiver"/>
</dbReference>
<dbReference type="GO" id="GO:0009898">
    <property type="term" value="C:cytoplasmic side of plasma membrane"/>
    <property type="evidence" value="ECO:0007669"/>
    <property type="project" value="TreeGrafter"/>
</dbReference>
<dbReference type="SUPFAM" id="SSF52172">
    <property type="entry name" value="CheY-like"/>
    <property type="match status" value="1"/>
</dbReference>
<dbReference type="EMBL" id="FQZM01000034">
    <property type="protein sequence ID" value="SHJ43974.1"/>
    <property type="molecule type" value="Genomic_DNA"/>
</dbReference>
<evidence type="ECO:0000256" key="4">
    <source>
        <dbReference type="ARBA" id="ARBA00024867"/>
    </source>
</evidence>
<keyword evidence="2" id="KW-0547">Nucleotide-binding</keyword>
<dbReference type="InterPro" id="IPR027417">
    <property type="entry name" value="P-loop_NTPase"/>
</dbReference>
<comment type="function">
    <text evidence="4">May play the central regulatory role in sporulation. It may be an element of the effector pathway responsible for the activation of sporulation genes in response to nutritional stress. Spo0A may act in concert with spo0H (a sigma factor) to control the expression of some genes that are critical to the sporulation process.</text>
</comment>
<sequence length="475" mass="51000">MRVLVATGLEELDGSISGELSSRDIEVVGECYYREGLLSLAKDRGADVVILSTHLPGQADTVDLVKELRMAGLRVILLSGRRDDKKAVDLARKAVALGVYDLVWDPVSPEAVVHRVLNPATLAEASVGPEGEVPGIAVKRPEKKVPFWRRLFRRTKPASAERKTPGDDHPGAKTGGEPGAASPEKMSGEGLPGAVGNSPRKAPLSYWLARSPTISPEKRAGRLLVVYSSASGVGKTAVSMTTAALLAGRGCRVCLVDADPTGHTLTEHFAGLPAGRYAFEAVRPRGWTFDLVPGPVNPSDYGRDSARMVMALRDRYDFMIVDSCPGTLEVYEHIREYLAAADHIWLLCTPEAKAVGAVKRFAMSEGRLVPSLEEKLTFVVNRSYLLAPRKPAEVAAATGFPLGAVLPEDSFVESLFTGASPPRPGEKADFLDAVDRLAGGLAGGLKTEKGEDVIESQSRVRQRRPGLRVLEGARR</sequence>
<dbReference type="InterPro" id="IPR002586">
    <property type="entry name" value="CobQ/CobB/MinD/ParA_Nub-bd_dom"/>
</dbReference>
<dbReference type="GO" id="GO:0000160">
    <property type="term" value="P:phosphorelay signal transduction system"/>
    <property type="evidence" value="ECO:0007669"/>
    <property type="project" value="InterPro"/>
</dbReference>
<dbReference type="GO" id="GO:0016887">
    <property type="term" value="F:ATP hydrolysis activity"/>
    <property type="evidence" value="ECO:0007669"/>
    <property type="project" value="TreeGrafter"/>
</dbReference>
<proteinExistence type="predicted"/>
<dbReference type="STRING" id="1121432.SAMN02745219_02568"/>
<dbReference type="SUPFAM" id="SSF52540">
    <property type="entry name" value="P-loop containing nucleoside triphosphate hydrolases"/>
    <property type="match status" value="1"/>
</dbReference>
<feature type="region of interest" description="Disordered" evidence="6">
    <location>
        <begin position="156"/>
        <end position="198"/>
    </location>
</feature>
<dbReference type="InterPro" id="IPR011006">
    <property type="entry name" value="CheY-like_superfamily"/>
</dbReference>
<feature type="compositionally biased region" description="Basic and acidic residues" evidence="6">
    <location>
        <begin position="159"/>
        <end position="171"/>
    </location>
</feature>
<evidence type="ECO:0000313" key="8">
    <source>
        <dbReference type="EMBL" id="SHJ43974.1"/>
    </source>
</evidence>
<dbReference type="RefSeq" id="WP_072870167.1">
    <property type="nucleotide sequence ID" value="NZ_FQZM01000034.1"/>
</dbReference>
<evidence type="ECO:0000313" key="9">
    <source>
        <dbReference type="Proteomes" id="UP000184529"/>
    </source>
</evidence>
<reference evidence="9" key="1">
    <citation type="submission" date="2016-11" db="EMBL/GenBank/DDBJ databases">
        <authorList>
            <person name="Varghese N."/>
            <person name="Submissions S."/>
        </authorList>
    </citation>
    <scope>NUCLEOTIDE SEQUENCE [LARGE SCALE GENOMIC DNA]</scope>
    <source>
        <strain evidence="9">DSM 16057</strain>
    </source>
</reference>
<dbReference type="AlphaFoldDB" id="A0A1M6JBI3"/>
<keyword evidence="9" id="KW-1185">Reference proteome</keyword>